<feature type="region of interest" description="Disordered" evidence="1">
    <location>
        <begin position="182"/>
        <end position="206"/>
    </location>
</feature>
<feature type="region of interest" description="Disordered" evidence="1">
    <location>
        <begin position="223"/>
        <end position="287"/>
    </location>
</feature>
<sequence>MTSSSPIMVENRFLRVFYTKNDSSQLTLARSRGLVPVYPFTSFTDDSTNASGSSTPQTRYATVSLRACIDTLSASSPDLIHDHHRDYSVYHLDPLESDPDDVSTQNLAKNGVSVGLGLISELRKEEQNIAVSGRVIRLKTGLDAMEVVFQLREVPKQGSSTTGVDYSDPNIAAALERVRTEAEAKLHSRKRKPKNPQASISKRLHPITARCEAEKLMAGGNFYGRGTKSEAPTSNAPSPESYPTPVTSVASTPCSSQTSPLPQSSQTSASSPATSFAPPSDPPNSDGATILAVLSLIDSSPDAVSKVEGNPTLQSALRNLLQQYWNNSTSSSQPSAPADQSQDDEVVILDKENVNPSDFRRRAELEAMKLAEMSHNPSAGPGVNVTCNGSQGLGLGGRSNTMSSDASKACSLEEQLSSRDRSSSGSSRKGKEKAHPSTSKDSSRTYRLPIYTISNSSTEPWSSPPRPRRSDFDENAAAGSSRAAPIVIPDSPLAPIVPASSPIRGKKQPLRKRYVVPEWARTTTATKPRFSEQALKTMEEAERQREEDRKVKRAKWTSRSKSTSALTSATSSATAESKNLVGGSSERPQTPPPRSAGVNGPLASQPTFSLPVCAAASSPLAFLVPKTPPRKRPRSPSQSPLARGGMSLFTPKTPKANRDEKYLGSPLFSPSPIRPRKSTGTSLQTPKPRGDNEDDGTSGRELNSALDELSNPLPTAISGETAANDNDVDIGSASDTEEYPRKQIWPGLPPSSPPPPSSPMQSDDPLPPADTPYDEGSPQLPMATSDTEEDDFLSPREQVDDDQTSSNSDAMDDMDSNTPMNSDAGECHVEHSDQQTAEDIATFLAQYTNLSSDTPVLDEANLDWNQLFQDQSQTSTNKILDGEDANMFWNEQLKYLIAGSGASSEAGEVADAADVNNWLTSSGSSGVDMGKFMADMKGLYSGTLM</sequence>
<dbReference type="eggNOG" id="ENOG502SBYS">
    <property type="taxonomic scope" value="Eukaryota"/>
</dbReference>
<organism evidence="3 4">
    <name type="scientific">Moniliophthora roreri</name>
    <name type="common">Frosty pod rot fungus</name>
    <name type="synonym">Monilia roreri</name>
    <dbReference type="NCBI Taxonomy" id="221103"/>
    <lineage>
        <taxon>Eukaryota</taxon>
        <taxon>Fungi</taxon>
        <taxon>Dikarya</taxon>
        <taxon>Basidiomycota</taxon>
        <taxon>Agaricomycotina</taxon>
        <taxon>Agaricomycetes</taxon>
        <taxon>Agaricomycetidae</taxon>
        <taxon>Agaricales</taxon>
        <taxon>Marasmiineae</taxon>
        <taxon>Marasmiaceae</taxon>
        <taxon>Moniliophthora</taxon>
    </lineage>
</organism>
<evidence type="ECO:0000259" key="2">
    <source>
        <dbReference type="Pfam" id="PF25823"/>
    </source>
</evidence>
<evidence type="ECO:0000313" key="3">
    <source>
        <dbReference type="EMBL" id="KTB28658.1"/>
    </source>
</evidence>
<feature type="compositionally biased region" description="Low complexity" evidence="1">
    <location>
        <begin position="251"/>
        <end position="278"/>
    </location>
</feature>
<protein>
    <recommendedName>
        <fullName evidence="2">Ams2/SPT21 N-terminal domain-containing protein</fullName>
    </recommendedName>
</protein>
<evidence type="ECO:0000256" key="1">
    <source>
        <dbReference type="SAM" id="MobiDB-lite"/>
    </source>
</evidence>
<dbReference type="EMBL" id="LATX01002469">
    <property type="protein sequence ID" value="KTB28658.1"/>
    <property type="molecule type" value="Genomic_DNA"/>
</dbReference>
<gene>
    <name evidence="3" type="ORF">WG66_18861</name>
</gene>
<comment type="caution">
    <text evidence="3">The sequence shown here is derived from an EMBL/GenBank/DDBJ whole genome shotgun (WGS) entry which is preliminary data.</text>
</comment>
<feature type="region of interest" description="Disordered" evidence="1">
    <location>
        <begin position="622"/>
        <end position="833"/>
    </location>
</feature>
<feature type="compositionally biased region" description="Basic residues" evidence="1">
    <location>
        <begin position="504"/>
        <end position="514"/>
    </location>
</feature>
<feature type="region of interest" description="Disordered" evidence="1">
    <location>
        <begin position="396"/>
        <end position="607"/>
    </location>
</feature>
<reference evidence="3 4" key="1">
    <citation type="submission" date="2015-12" db="EMBL/GenBank/DDBJ databases">
        <title>Draft genome sequence of Moniliophthora roreri, the causal agent of frosty pod rot of cacao.</title>
        <authorList>
            <person name="Aime M.C."/>
            <person name="Diaz-Valderrama J.R."/>
            <person name="Kijpornyongpan T."/>
            <person name="Phillips-Mora W."/>
        </authorList>
    </citation>
    <scope>NUCLEOTIDE SEQUENCE [LARGE SCALE GENOMIC DNA]</scope>
    <source>
        <strain evidence="3 4">MCA 2952</strain>
    </source>
</reference>
<evidence type="ECO:0000313" key="4">
    <source>
        <dbReference type="Proteomes" id="UP000054988"/>
    </source>
</evidence>
<feature type="compositionally biased region" description="Pro residues" evidence="1">
    <location>
        <begin position="747"/>
        <end position="758"/>
    </location>
</feature>
<dbReference type="AlphaFoldDB" id="A0A0W0EXL6"/>
<dbReference type="InterPro" id="IPR057725">
    <property type="entry name" value="Ams2-SPT21_N"/>
</dbReference>
<feature type="region of interest" description="Disordered" evidence="1">
    <location>
        <begin position="327"/>
        <end position="354"/>
    </location>
</feature>
<dbReference type="Proteomes" id="UP000054988">
    <property type="component" value="Unassembled WGS sequence"/>
</dbReference>
<proteinExistence type="predicted"/>
<feature type="compositionally biased region" description="Polar residues" evidence="1">
    <location>
        <begin position="452"/>
        <end position="461"/>
    </location>
</feature>
<feature type="compositionally biased region" description="Low complexity" evidence="1">
    <location>
        <begin position="559"/>
        <end position="577"/>
    </location>
</feature>
<accession>A0A0W0EXL6</accession>
<feature type="compositionally biased region" description="Low complexity" evidence="1">
    <location>
        <begin position="330"/>
        <end position="340"/>
    </location>
</feature>
<feature type="compositionally biased region" description="Basic and acidic residues" evidence="1">
    <location>
        <begin position="537"/>
        <end position="550"/>
    </location>
</feature>
<dbReference type="Pfam" id="PF25823">
    <property type="entry name" value="Ams2-SPT21_N"/>
    <property type="match status" value="1"/>
</dbReference>
<feature type="domain" description="Ams2/SPT21 N-terminal" evidence="2">
    <location>
        <begin position="58"/>
        <end position="138"/>
    </location>
</feature>
<name>A0A0W0EXL6_MONRR</name>